<dbReference type="GO" id="GO:0005886">
    <property type="term" value="C:plasma membrane"/>
    <property type="evidence" value="ECO:0007669"/>
    <property type="project" value="UniProtKB-SubCell"/>
</dbReference>
<keyword evidence="3" id="KW-1003">Cell membrane</keyword>
<comment type="subcellular location">
    <subcellularLocation>
        <location evidence="1">Cell membrane</location>
        <topology evidence="1">Multi-pass membrane protein</topology>
    </subcellularLocation>
</comment>
<comment type="caution">
    <text evidence="8">The sequence shown here is derived from an EMBL/GenBank/DDBJ whole genome shotgun (WGS) entry which is preliminary data.</text>
</comment>
<evidence type="ECO:0000256" key="3">
    <source>
        <dbReference type="ARBA" id="ARBA00022475"/>
    </source>
</evidence>
<gene>
    <name evidence="8" type="ORF">EVI01_13090</name>
</gene>
<reference evidence="8 9" key="1">
    <citation type="submission" date="2019-07" db="EMBL/GenBank/DDBJ databases">
        <title>Whole genome shotgun sequence of Enterococcus villorum NBRC 100699.</title>
        <authorList>
            <person name="Hosoyama A."/>
            <person name="Uohara A."/>
            <person name="Ohji S."/>
            <person name="Ichikawa N."/>
        </authorList>
    </citation>
    <scope>NUCLEOTIDE SEQUENCE [LARGE SCALE GENOMIC DNA]</scope>
    <source>
        <strain evidence="8 9">NBRC 100699</strain>
    </source>
</reference>
<organism evidence="8 9">
    <name type="scientific">Enterococcus villorum</name>
    <dbReference type="NCBI Taxonomy" id="112904"/>
    <lineage>
        <taxon>Bacteria</taxon>
        <taxon>Bacillati</taxon>
        <taxon>Bacillota</taxon>
        <taxon>Bacilli</taxon>
        <taxon>Lactobacillales</taxon>
        <taxon>Enterococcaceae</taxon>
        <taxon>Enterococcus</taxon>
    </lineage>
</organism>
<dbReference type="InterPro" id="IPR003688">
    <property type="entry name" value="TraG/VirD4"/>
</dbReference>
<evidence type="ECO:0000256" key="4">
    <source>
        <dbReference type="ARBA" id="ARBA00022692"/>
    </source>
</evidence>
<dbReference type="AlphaFoldDB" id="A0A511J1W2"/>
<dbReference type="SUPFAM" id="SSF52540">
    <property type="entry name" value="P-loop containing nucleoside triphosphate hydrolases"/>
    <property type="match status" value="1"/>
</dbReference>
<evidence type="ECO:0000256" key="1">
    <source>
        <dbReference type="ARBA" id="ARBA00004651"/>
    </source>
</evidence>
<feature type="transmembrane region" description="Helical" evidence="7">
    <location>
        <begin position="68"/>
        <end position="85"/>
    </location>
</feature>
<dbReference type="CDD" id="cd01127">
    <property type="entry name" value="TrwB_TraG_TraD_VirD4"/>
    <property type="match status" value="1"/>
</dbReference>
<evidence type="ECO:0000256" key="7">
    <source>
        <dbReference type="SAM" id="Phobius"/>
    </source>
</evidence>
<dbReference type="Proteomes" id="UP000321830">
    <property type="component" value="Unassembled WGS sequence"/>
</dbReference>
<name>A0A511J1W2_9ENTE</name>
<evidence type="ECO:0000313" key="9">
    <source>
        <dbReference type="Proteomes" id="UP000321830"/>
    </source>
</evidence>
<dbReference type="Pfam" id="PF02534">
    <property type="entry name" value="T4SS-DNA_transf"/>
    <property type="match status" value="1"/>
</dbReference>
<evidence type="ECO:0000256" key="2">
    <source>
        <dbReference type="ARBA" id="ARBA00008806"/>
    </source>
</evidence>
<feature type="transmembrane region" description="Helical" evidence="7">
    <location>
        <begin position="7"/>
        <end position="31"/>
    </location>
</feature>
<evidence type="ECO:0000256" key="6">
    <source>
        <dbReference type="ARBA" id="ARBA00023136"/>
    </source>
</evidence>
<keyword evidence="4 7" id="KW-0812">Transmembrane</keyword>
<dbReference type="PANTHER" id="PTHR37937:SF1">
    <property type="entry name" value="CONJUGATIVE TRANSFER: DNA TRANSPORT"/>
    <property type="match status" value="1"/>
</dbReference>
<proteinExistence type="inferred from homology"/>
<dbReference type="InterPro" id="IPR051539">
    <property type="entry name" value="T4SS-coupling_protein"/>
</dbReference>
<keyword evidence="5 7" id="KW-1133">Transmembrane helix</keyword>
<evidence type="ECO:0000256" key="5">
    <source>
        <dbReference type="ARBA" id="ARBA00022989"/>
    </source>
</evidence>
<dbReference type="NCBIfam" id="NF045973">
    <property type="entry name" value="conju_CD1115"/>
    <property type="match status" value="1"/>
</dbReference>
<keyword evidence="6 7" id="KW-0472">Membrane</keyword>
<protein>
    <submittedName>
        <fullName evidence="8">Conjugal transfer protein TraG</fullName>
    </submittedName>
</protein>
<evidence type="ECO:0000313" key="8">
    <source>
        <dbReference type="EMBL" id="GEL91972.1"/>
    </source>
</evidence>
<dbReference type="InterPro" id="IPR027417">
    <property type="entry name" value="P-loop_NTPase"/>
</dbReference>
<dbReference type="PANTHER" id="PTHR37937">
    <property type="entry name" value="CONJUGATIVE TRANSFER: DNA TRANSPORT"/>
    <property type="match status" value="1"/>
</dbReference>
<dbReference type="Gene3D" id="3.40.50.300">
    <property type="entry name" value="P-loop containing nucleotide triphosphate hydrolases"/>
    <property type="match status" value="1"/>
</dbReference>
<sequence>MRKSQYALWAVHVVVVSTLLYIGNRTFFLFLSPQYEAVPFLEKVTTVFLQAVEEISNFTFHFSFDMKPLIGGGVFVLSYGLFVLYKTFDEKKIRPGEEYGSAKWGKYRDIKAFLDKKKDFNILLTKTESLSLSGRMKITGKDNFNRNKNVVVVGGAGSGKTRFYVKPNLMQMHSSYVVSDSKGLLLMETGKMFEEAGYKIKVFDLINRRDTHHYNPFKYIKTEDDILKIVNNLIKNTSNPDKKGGDDFWEKAETALLMAIFSYLIQEVVEEDRTLGNVIELVRLADIEEDVPGFVSPLDVLFNELEEKDPTNFAVAQYKIFKLSGDKTTKSILVSLGVRLSPFDIPSIKDLVSKDTLELDTVGDEKTILYILLPDTDTSFNFLASMMYQQLFDMLVYKADNVYKGRLPCHVRCILDEFANIGQIPDFEKVISVIRSREISTNVILQNISQLKTLYKDTWETIIGTSDVFLYLGGMEQSTHEYISKLLGKETIEQRNISVTKGANGSFNESFQKLGRNLMDPDEVASLKGQQCILKIRGVHPFLSEKYDIVKHKN</sequence>
<comment type="similarity">
    <text evidence="2">Belongs to the VirD4/TraG family.</text>
</comment>
<dbReference type="EMBL" id="BJWF01000012">
    <property type="protein sequence ID" value="GEL91972.1"/>
    <property type="molecule type" value="Genomic_DNA"/>
</dbReference>
<accession>A0A511J1W2</accession>